<dbReference type="InterPro" id="IPR050134">
    <property type="entry name" value="NAD-dep_sirtuin_deacylases"/>
</dbReference>
<keyword evidence="3 8" id="KW-0479">Metal-binding</keyword>
<dbReference type="Gene3D" id="3.30.1600.10">
    <property type="entry name" value="SIR2/SIRT2 'Small Domain"/>
    <property type="match status" value="1"/>
</dbReference>
<feature type="binding site" evidence="8">
    <location>
        <position position="253"/>
    </location>
    <ligand>
        <name>Zn(2+)</name>
        <dbReference type="ChEBI" id="CHEBI:29105"/>
    </ligand>
</feature>
<feature type="binding site" evidence="8">
    <location>
        <position position="226"/>
    </location>
    <ligand>
        <name>Zn(2+)</name>
        <dbReference type="ChEBI" id="CHEBI:29105"/>
    </ligand>
</feature>
<evidence type="ECO:0000313" key="11">
    <source>
        <dbReference type="EMBL" id="KAH3852321.1"/>
    </source>
</evidence>
<comment type="caution">
    <text evidence="11">The sequence shown here is derived from an EMBL/GenBank/DDBJ whole genome shotgun (WGS) entry which is preliminary data.</text>
</comment>
<comment type="catalytic activity">
    <reaction evidence="7">
        <text>N(6)-tetradecanoyl-L-lysyl-[protein] + NAD(+) + H2O = 2''-O-tetradecanoyl-ADP-D-ribose + nicotinamide + L-lysyl-[protein]</text>
        <dbReference type="Rhea" id="RHEA:70567"/>
        <dbReference type="Rhea" id="RHEA-COMP:9752"/>
        <dbReference type="Rhea" id="RHEA-COMP:15437"/>
        <dbReference type="ChEBI" id="CHEBI:15377"/>
        <dbReference type="ChEBI" id="CHEBI:17154"/>
        <dbReference type="ChEBI" id="CHEBI:29969"/>
        <dbReference type="ChEBI" id="CHEBI:57540"/>
        <dbReference type="ChEBI" id="CHEBI:141129"/>
        <dbReference type="ChEBI" id="CHEBI:189674"/>
    </reaction>
    <physiologicalReaction direction="left-to-right" evidence="7">
        <dbReference type="Rhea" id="RHEA:70568"/>
    </physiologicalReaction>
</comment>
<reference evidence="11" key="1">
    <citation type="journal article" date="2019" name="bioRxiv">
        <title>The Genome of the Zebra Mussel, Dreissena polymorpha: A Resource for Invasive Species Research.</title>
        <authorList>
            <person name="McCartney M.A."/>
            <person name="Auch B."/>
            <person name="Kono T."/>
            <person name="Mallez S."/>
            <person name="Zhang Y."/>
            <person name="Obille A."/>
            <person name="Becker A."/>
            <person name="Abrahante J.E."/>
            <person name="Garbe J."/>
            <person name="Badalamenti J.P."/>
            <person name="Herman A."/>
            <person name="Mangelson H."/>
            <person name="Liachko I."/>
            <person name="Sullivan S."/>
            <person name="Sone E.D."/>
            <person name="Koren S."/>
            <person name="Silverstein K.A.T."/>
            <person name="Beckman K.B."/>
            <person name="Gohl D.M."/>
        </authorList>
    </citation>
    <scope>NUCLEOTIDE SEQUENCE</scope>
    <source>
        <strain evidence="11">Duluth1</strain>
        <tissue evidence="11">Whole animal</tissue>
    </source>
</reference>
<dbReference type="InterPro" id="IPR029035">
    <property type="entry name" value="DHS-like_NAD/FAD-binding_dom"/>
</dbReference>
<dbReference type="GO" id="GO:0070403">
    <property type="term" value="F:NAD+ binding"/>
    <property type="evidence" value="ECO:0007669"/>
    <property type="project" value="InterPro"/>
</dbReference>
<proteinExistence type="predicted"/>
<evidence type="ECO:0000256" key="8">
    <source>
        <dbReference type="PROSITE-ProRule" id="PRU00236"/>
    </source>
</evidence>
<keyword evidence="2" id="KW-0808">Transferase</keyword>
<keyword evidence="5" id="KW-0520">NAD</keyword>
<evidence type="ECO:0000313" key="12">
    <source>
        <dbReference type="Proteomes" id="UP000828390"/>
    </source>
</evidence>
<dbReference type="Pfam" id="PF02146">
    <property type="entry name" value="SIR2"/>
    <property type="match status" value="1"/>
</dbReference>
<protein>
    <recommendedName>
        <fullName evidence="10">Deacetylase sirtuin-type domain-containing protein</fullName>
    </recommendedName>
</protein>
<comment type="cofactor">
    <cofactor evidence="1">
        <name>Zn(2+)</name>
        <dbReference type="ChEBI" id="CHEBI:29105"/>
    </cofactor>
</comment>
<dbReference type="PROSITE" id="PS50305">
    <property type="entry name" value="SIRTUIN"/>
    <property type="match status" value="1"/>
</dbReference>
<dbReference type="GO" id="GO:0046872">
    <property type="term" value="F:metal ion binding"/>
    <property type="evidence" value="ECO:0007669"/>
    <property type="project" value="UniProtKB-KW"/>
</dbReference>
<organism evidence="11 12">
    <name type="scientific">Dreissena polymorpha</name>
    <name type="common">Zebra mussel</name>
    <name type="synonym">Mytilus polymorpha</name>
    <dbReference type="NCBI Taxonomy" id="45954"/>
    <lineage>
        <taxon>Eukaryota</taxon>
        <taxon>Metazoa</taxon>
        <taxon>Spiralia</taxon>
        <taxon>Lophotrochozoa</taxon>
        <taxon>Mollusca</taxon>
        <taxon>Bivalvia</taxon>
        <taxon>Autobranchia</taxon>
        <taxon>Heteroconchia</taxon>
        <taxon>Euheterodonta</taxon>
        <taxon>Imparidentia</taxon>
        <taxon>Neoheterodontei</taxon>
        <taxon>Myida</taxon>
        <taxon>Dreissenoidea</taxon>
        <taxon>Dreissenidae</taxon>
        <taxon>Dreissena</taxon>
    </lineage>
</organism>
<evidence type="ECO:0000256" key="3">
    <source>
        <dbReference type="ARBA" id="ARBA00022723"/>
    </source>
</evidence>
<dbReference type="PANTHER" id="PTHR11085:SF6">
    <property type="entry name" value="NAD-DEPENDENT PROTEIN DEACETYLASE SIRTUIN-2"/>
    <property type="match status" value="1"/>
</dbReference>
<gene>
    <name evidence="11" type="ORF">DPMN_094826</name>
</gene>
<dbReference type="Gene3D" id="3.40.50.1220">
    <property type="entry name" value="TPP-binding domain"/>
    <property type="match status" value="1"/>
</dbReference>
<evidence type="ECO:0000256" key="2">
    <source>
        <dbReference type="ARBA" id="ARBA00022679"/>
    </source>
</evidence>
<dbReference type="GO" id="GO:0005634">
    <property type="term" value="C:nucleus"/>
    <property type="evidence" value="ECO:0007669"/>
    <property type="project" value="TreeGrafter"/>
</dbReference>
<comment type="catalytic activity">
    <reaction evidence="6">
        <text>N(6)-hexadecanoyl-L-lysyl-[protein] + NAD(+) + H2O = 2''-O-hexadecanoyl-ADP-D-ribose + nicotinamide + L-lysyl-[protein]</text>
        <dbReference type="Rhea" id="RHEA:70563"/>
        <dbReference type="Rhea" id="RHEA-COMP:9752"/>
        <dbReference type="Rhea" id="RHEA-COMP:14175"/>
        <dbReference type="ChEBI" id="CHEBI:15377"/>
        <dbReference type="ChEBI" id="CHEBI:17154"/>
        <dbReference type="ChEBI" id="CHEBI:29969"/>
        <dbReference type="ChEBI" id="CHEBI:57540"/>
        <dbReference type="ChEBI" id="CHEBI:138936"/>
        <dbReference type="ChEBI" id="CHEBI:189673"/>
    </reaction>
    <physiologicalReaction direction="left-to-right" evidence="6">
        <dbReference type="Rhea" id="RHEA:70564"/>
    </physiologicalReaction>
</comment>
<dbReference type="OrthoDB" id="420264at2759"/>
<dbReference type="GO" id="GO:0017136">
    <property type="term" value="F:histone deacetylase activity, NAD-dependent"/>
    <property type="evidence" value="ECO:0007669"/>
    <property type="project" value="TreeGrafter"/>
</dbReference>
<dbReference type="InterPro" id="IPR026591">
    <property type="entry name" value="Sirtuin_cat_small_dom_sf"/>
</dbReference>
<dbReference type="AlphaFoldDB" id="A0A9D4L678"/>
<dbReference type="InterPro" id="IPR003000">
    <property type="entry name" value="Sirtuin"/>
</dbReference>
<evidence type="ECO:0000256" key="5">
    <source>
        <dbReference type="ARBA" id="ARBA00023027"/>
    </source>
</evidence>
<evidence type="ECO:0000256" key="4">
    <source>
        <dbReference type="ARBA" id="ARBA00022833"/>
    </source>
</evidence>
<sequence length="468" mass="52849">MASSQGKVPKSCLHHLEKSPKKELHVTINADHQCFETELYDGEKEWLEEQKKETVTTSTELTEKDKQWFKDYMAFSMGIYFGPQSEPLLDEVTFEGIARYMASDKCTKIVVLAGAGISTSAGIPDFRTPGTGLYDMLKNKYKMDDPQKAFDWNYFMADPKPFFEIRKEKFQGDYKPTPTHYFIKLLENKNKLLRYFTQNIDGLDRQVGLDPRRVTEAHGTMETATCTFCEKQYSKEEMKAQMLVAEDNLVPYCTEEDCGGVIKPDIVMFGENMKPSFAVDSEDVEKCDMMIILGTSLKVPPFNKLPIRTKFNVPRLLINMEKVVGPKHPMSALFFGCSFDFDNPDNKRDVFWEGQCDEGVFALAERLGWGEEFRTMVKEENAKRGVVYPPPEANKTDLPQPPKQSTSSVDTDNPKKLPSKTVSKFSKQNSSASKPSAVSKSSNQISSASKPSAVLKSVVSSSVSNRKK</sequence>
<keyword evidence="4 8" id="KW-0862">Zinc</keyword>
<dbReference type="EMBL" id="JAIWYP010000003">
    <property type="protein sequence ID" value="KAH3852321.1"/>
    <property type="molecule type" value="Genomic_DNA"/>
</dbReference>
<keyword evidence="12" id="KW-1185">Reference proteome</keyword>
<evidence type="ECO:0000256" key="1">
    <source>
        <dbReference type="ARBA" id="ARBA00001947"/>
    </source>
</evidence>
<feature type="domain" description="Deacetylase sirtuin-type" evidence="10">
    <location>
        <begin position="87"/>
        <end position="370"/>
    </location>
</feature>
<dbReference type="Proteomes" id="UP000828390">
    <property type="component" value="Unassembled WGS sequence"/>
</dbReference>
<accession>A0A9D4L678</accession>
<feature type="compositionally biased region" description="Low complexity" evidence="9">
    <location>
        <begin position="430"/>
        <end position="468"/>
    </location>
</feature>
<evidence type="ECO:0000256" key="7">
    <source>
        <dbReference type="ARBA" id="ARBA00048905"/>
    </source>
</evidence>
<feature type="active site" description="Proton acceptor" evidence="8">
    <location>
        <position position="218"/>
    </location>
</feature>
<evidence type="ECO:0000259" key="10">
    <source>
        <dbReference type="PROSITE" id="PS50305"/>
    </source>
</evidence>
<feature type="region of interest" description="Disordered" evidence="9">
    <location>
        <begin position="384"/>
        <end position="468"/>
    </location>
</feature>
<feature type="binding site" evidence="8">
    <location>
        <position position="258"/>
    </location>
    <ligand>
        <name>Zn(2+)</name>
        <dbReference type="ChEBI" id="CHEBI:29105"/>
    </ligand>
</feature>
<dbReference type="InterPro" id="IPR026590">
    <property type="entry name" value="Ssirtuin_cat_dom"/>
</dbReference>
<dbReference type="SUPFAM" id="SSF52467">
    <property type="entry name" value="DHS-like NAD/FAD-binding domain"/>
    <property type="match status" value="1"/>
</dbReference>
<dbReference type="PANTHER" id="PTHR11085">
    <property type="entry name" value="NAD-DEPENDENT PROTEIN DEACYLASE SIRTUIN-5, MITOCHONDRIAL-RELATED"/>
    <property type="match status" value="1"/>
</dbReference>
<evidence type="ECO:0000256" key="9">
    <source>
        <dbReference type="SAM" id="MobiDB-lite"/>
    </source>
</evidence>
<name>A0A9D4L678_DREPO</name>
<feature type="compositionally biased region" description="Polar residues" evidence="9">
    <location>
        <begin position="420"/>
        <end position="429"/>
    </location>
</feature>
<evidence type="ECO:0000256" key="6">
    <source>
        <dbReference type="ARBA" id="ARBA00048378"/>
    </source>
</evidence>
<feature type="binding site" evidence="8">
    <location>
        <position position="229"/>
    </location>
    <ligand>
        <name>Zn(2+)</name>
        <dbReference type="ChEBI" id="CHEBI:29105"/>
    </ligand>
</feature>
<reference evidence="11" key="2">
    <citation type="submission" date="2020-11" db="EMBL/GenBank/DDBJ databases">
        <authorList>
            <person name="McCartney M.A."/>
            <person name="Auch B."/>
            <person name="Kono T."/>
            <person name="Mallez S."/>
            <person name="Becker A."/>
            <person name="Gohl D.M."/>
            <person name="Silverstein K.A.T."/>
            <person name="Koren S."/>
            <person name="Bechman K.B."/>
            <person name="Herman A."/>
            <person name="Abrahante J.E."/>
            <person name="Garbe J."/>
        </authorList>
    </citation>
    <scope>NUCLEOTIDE SEQUENCE</scope>
    <source>
        <strain evidence="11">Duluth1</strain>
        <tissue evidence="11">Whole animal</tissue>
    </source>
</reference>